<proteinExistence type="predicted"/>
<keyword evidence="1" id="KW-0472">Membrane</keyword>
<comment type="caution">
    <text evidence="2">The sequence shown here is derived from an EMBL/GenBank/DDBJ whole genome shotgun (WGS) entry which is preliminary data.</text>
</comment>
<dbReference type="EMBL" id="QRGO01000001">
    <property type="protein sequence ID" value="RDV05158.1"/>
    <property type="molecule type" value="Genomic_DNA"/>
</dbReference>
<feature type="transmembrane region" description="Helical" evidence="1">
    <location>
        <begin position="210"/>
        <end position="231"/>
    </location>
</feature>
<keyword evidence="1" id="KW-1133">Transmembrane helix</keyword>
<feature type="transmembrane region" description="Helical" evidence="1">
    <location>
        <begin position="71"/>
        <end position="101"/>
    </location>
</feature>
<evidence type="ECO:0008006" key="4">
    <source>
        <dbReference type="Google" id="ProtNLM"/>
    </source>
</evidence>
<name>A0A371BC66_9BRAD</name>
<feature type="transmembrane region" description="Helical" evidence="1">
    <location>
        <begin position="165"/>
        <end position="198"/>
    </location>
</feature>
<keyword evidence="3" id="KW-1185">Reference proteome</keyword>
<reference evidence="3" key="1">
    <citation type="submission" date="2018-08" db="EMBL/GenBank/DDBJ databases">
        <authorList>
            <person name="Kim S.-J."/>
            <person name="Jung G.-Y."/>
        </authorList>
    </citation>
    <scope>NUCLEOTIDE SEQUENCE [LARGE SCALE GENOMIC DNA]</scope>
    <source>
        <strain evidence="3">GY_H</strain>
    </source>
</reference>
<feature type="transmembrane region" description="Helical" evidence="1">
    <location>
        <begin position="410"/>
        <end position="430"/>
    </location>
</feature>
<dbReference type="RefSeq" id="WP_115517185.1">
    <property type="nucleotide sequence ID" value="NZ_QRGO01000001.1"/>
</dbReference>
<feature type="transmembrane region" description="Helical" evidence="1">
    <location>
        <begin position="113"/>
        <end position="133"/>
    </location>
</feature>
<dbReference type="AlphaFoldDB" id="A0A371BC66"/>
<dbReference type="OrthoDB" id="7238679at2"/>
<organism evidence="2 3">
    <name type="scientific">Undibacter mobilis</name>
    <dbReference type="NCBI Taxonomy" id="2292256"/>
    <lineage>
        <taxon>Bacteria</taxon>
        <taxon>Pseudomonadati</taxon>
        <taxon>Pseudomonadota</taxon>
        <taxon>Alphaproteobacteria</taxon>
        <taxon>Hyphomicrobiales</taxon>
        <taxon>Nitrobacteraceae</taxon>
        <taxon>Undibacter</taxon>
    </lineage>
</organism>
<feature type="transmembrane region" description="Helical" evidence="1">
    <location>
        <begin position="140"/>
        <end position="159"/>
    </location>
</feature>
<keyword evidence="1" id="KW-0812">Transmembrane</keyword>
<dbReference type="Proteomes" id="UP000263993">
    <property type="component" value="Unassembled WGS sequence"/>
</dbReference>
<evidence type="ECO:0000256" key="1">
    <source>
        <dbReference type="SAM" id="Phobius"/>
    </source>
</evidence>
<sequence>MADIQIARHEPLIARHPFAATSAIAWIVAAAGMIAAMLAPALWNGFPIIFPDTGGYFTAPMVQQLANGRSALYGLFLNAGIPLAFWPCVVAQAALMAWLVVVTLRVNGLGGRPYLALGIVVLLCIGTSLPWFAGQLMPDILFAAAALALYLLAYADTALARWERWLLGAVVAFAMASHMAAAGLFIAVIAAIAAMALTHLRLLALPRARLTFAAAAVGAGILLCPVSNLLITGNFAFTPGGTSFLFGRFVEDGIVNRYLNDHCPDPSIRLCTYKDEIVEDADSWLWWGGSPLYKMGGWDAYEPEAKRIIRETLAEYPAMHLATAIEAAAAQFFSFQTEVGIDDNGPTRWAFEEFLPKLYPTLLAARQQAEPFDVEPLNQLHLPVAYIALAAMALAMIFRRRLGVSDRAYALCLVLFAALAANAVICGVFSHPVDRYQSRLVLLAPFVVAVMLARRFTHVSQKS</sequence>
<evidence type="ECO:0000313" key="2">
    <source>
        <dbReference type="EMBL" id="RDV05158.1"/>
    </source>
</evidence>
<accession>A0A371BC66</accession>
<feature type="transmembrane region" description="Helical" evidence="1">
    <location>
        <begin position="436"/>
        <end position="453"/>
    </location>
</feature>
<gene>
    <name evidence="2" type="ORF">DXH78_11635</name>
</gene>
<protein>
    <recommendedName>
        <fullName evidence="4">Dolichyl-phosphate-mannose-protein mannosyltransferase</fullName>
    </recommendedName>
</protein>
<feature type="transmembrane region" description="Helical" evidence="1">
    <location>
        <begin position="23"/>
        <end position="50"/>
    </location>
</feature>
<evidence type="ECO:0000313" key="3">
    <source>
        <dbReference type="Proteomes" id="UP000263993"/>
    </source>
</evidence>